<dbReference type="PANTHER" id="PTHR48207:SF3">
    <property type="entry name" value="SUCCINATE--HYDROXYMETHYLGLUTARATE COA-TRANSFERASE"/>
    <property type="match status" value="1"/>
</dbReference>
<dbReference type="InterPro" id="IPR023606">
    <property type="entry name" value="CoA-Trfase_III_dom_1_sf"/>
</dbReference>
<evidence type="ECO:0000256" key="1">
    <source>
        <dbReference type="ARBA" id="ARBA00022679"/>
    </source>
</evidence>
<proteinExistence type="predicted"/>
<evidence type="ECO:0000313" key="2">
    <source>
        <dbReference type="EMBL" id="OBH64947.1"/>
    </source>
</evidence>
<dbReference type="Gene3D" id="3.40.50.10540">
    <property type="entry name" value="Crotonobetainyl-coa:carnitine coa-transferase, domain 1"/>
    <property type="match status" value="1"/>
</dbReference>
<dbReference type="GO" id="GO:0008410">
    <property type="term" value="F:CoA-transferase activity"/>
    <property type="evidence" value="ECO:0007669"/>
    <property type="project" value="TreeGrafter"/>
</dbReference>
<name>A0A1A2SMF4_9MYCO</name>
<accession>A0A1A2SMF4</accession>
<protein>
    <submittedName>
        <fullName evidence="2">Carnitine dehydratase</fullName>
    </submittedName>
</protein>
<dbReference type="Pfam" id="PF02515">
    <property type="entry name" value="CoA_transf_3"/>
    <property type="match status" value="1"/>
</dbReference>
<dbReference type="EMBL" id="LZJS01000031">
    <property type="protein sequence ID" value="OBH64947.1"/>
    <property type="molecule type" value="Genomic_DNA"/>
</dbReference>
<organism evidence="2 3">
    <name type="scientific">Mycobacterium colombiense</name>
    <dbReference type="NCBI Taxonomy" id="339268"/>
    <lineage>
        <taxon>Bacteria</taxon>
        <taxon>Bacillati</taxon>
        <taxon>Actinomycetota</taxon>
        <taxon>Actinomycetes</taxon>
        <taxon>Mycobacteriales</taxon>
        <taxon>Mycobacteriaceae</taxon>
        <taxon>Mycobacterium</taxon>
        <taxon>Mycobacterium avium complex (MAC)</taxon>
    </lineage>
</organism>
<keyword evidence="1" id="KW-0808">Transferase</keyword>
<dbReference type="InterPro" id="IPR003673">
    <property type="entry name" value="CoA-Trfase_fam_III"/>
</dbReference>
<reference evidence="2 3" key="1">
    <citation type="submission" date="2016-06" db="EMBL/GenBank/DDBJ databases">
        <authorList>
            <person name="Kjaerup R.B."/>
            <person name="Dalgaard T.S."/>
            <person name="Juul-Madsen H.R."/>
        </authorList>
    </citation>
    <scope>NUCLEOTIDE SEQUENCE [LARGE SCALE GENOMIC DNA]</scope>
    <source>
        <strain evidence="2 3">E2464</strain>
    </source>
</reference>
<dbReference type="Gene3D" id="3.30.1540.10">
    <property type="entry name" value="formyl-coa transferase, domain 3"/>
    <property type="match status" value="1"/>
</dbReference>
<comment type="caution">
    <text evidence="2">The sequence shown here is derived from an EMBL/GenBank/DDBJ whole genome shotgun (WGS) entry which is preliminary data.</text>
</comment>
<dbReference type="AlphaFoldDB" id="A0A1A2SMF4"/>
<gene>
    <name evidence="2" type="ORF">A5685_19635</name>
</gene>
<evidence type="ECO:0000313" key="3">
    <source>
        <dbReference type="Proteomes" id="UP000093861"/>
    </source>
</evidence>
<sequence length="411" mass="44366">MTSALSHLRVCDLGGQLAGAGATKILAAFGAEVIRVEDPVTRGMWDALRGVGPFVDDRRGVNLGGGFNNHNVGKLGVTINLRVDPGKELLRELIAVSDIVCENFAAGVLAKMGFGYDELRRIKPDIVYVSNCGFGHTGPYRDFKTWGPIVQALSGLTFTAGLPGREPAGWGFSYMDHIAAYYMVVAILAAVHHRERTGEGQHVDLATVPAGIAMLPTEVLDWTVNKRRARSTGSPHGNRADFGEMAPHGIYPCLGEDRWIAIACRDDRDVALLAKVVDKAELTADRFATLKQRLRVADELDELLSACTRTREASLLASELTAAGVPASVVKSPRERIDEDPDLAEWGLFPAVEHPEIGTVRVEGLPLRMSASPWNVTRAAPCLGEHNREVLGGLLGHSGQELDELTKQGVI</sequence>
<dbReference type="InterPro" id="IPR050483">
    <property type="entry name" value="CoA-transferase_III_domain"/>
</dbReference>
<dbReference type="Proteomes" id="UP000093861">
    <property type="component" value="Unassembled WGS sequence"/>
</dbReference>
<dbReference type="InterPro" id="IPR044855">
    <property type="entry name" value="CoA-Trfase_III_dom3_sf"/>
</dbReference>
<dbReference type="PANTHER" id="PTHR48207">
    <property type="entry name" value="SUCCINATE--HYDROXYMETHYLGLUTARATE COA-TRANSFERASE"/>
    <property type="match status" value="1"/>
</dbReference>
<dbReference type="RefSeq" id="WP_064950418.1">
    <property type="nucleotide sequence ID" value="NZ_LZJS01000031.1"/>
</dbReference>
<dbReference type="SUPFAM" id="SSF89796">
    <property type="entry name" value="CoA-transferase family III (CaiB/BaiF)"/>
    <property type="match status" value="1"/>
</dbReference>